<gene>
    <name evidence="2" type="ORF">BOTBODRAFT_27048</name>
</gene>
<proteinExistence type="predicted"/>
<reference evidence="3" key="1">
    <citation type="journal article" date="2014" name="Proc. Natl. Acad. Sci. U.S.A.">
        <title>Extensive sampling of basidiomycete genomes demonstrates inadequacy of the white-rot/brown-rot paradigm for wood decay fungi.</title>
        <authorList>
            <person name="Riley R."/>
            <person name="Salamov A.A."/>
            <person name="Brown D.W."/>
            <person name="Nagy L.G."/>
            <person name="Floudas D."/>
            <person name="Held B.W."/>
            <person name="Levasseur A."/>
            <person name="Lombard V."/>
            <person name="Morin E."/>
            <person name="Otillar R."/>
            <person name="Lindquist E.A."/>
            <person name="Sun H."/>
            <person name="LaButti K.M."/>
            <person name="Schmutz J."/>
            <person name="Jabbour D."/>
            <person name="Luo H."/>
            <person name="Baker S.E."/>
            <person name="Pisabarro A.G."/>
            <person name="Walton J.D."/>
            <person name="Blanchette R.A."/>
            <person name="Henrissat B."/>
            <person name="Martin F."/>
            <person name="Cullen D."/>
            <person name="Hibbett D.S."/>
            <person name="Grigoriev I.V."/>
        </authorList>
    </citation>
    <scope>NUCLEOTIDE SEQUENCE [LARGE SCALE GENOMIC DNA]</scope>
    <source>
        <strain evidence="3">FD-172 SS1</strain>
    </source>
</reference>
<sequence length="143" mass="15846">MQAYFAASTPEALAYAHVRESIFHDSRIGYQLIGQSAAYSALQRYIQGEDVYIPPRNLQELQYILKSYATDVIHSLISQAVSRIPEGGYSKARIIAATSLTRILRDNDNVATLLALHHPDNEPAEVTDPEHIVSHSSSCHVKA</sequence>
<evidence type="ECO:0000256" key="1">
    <source>
        <dbReference type="SAM" id="MobiDB-lite"/>
    </source>
</evidence>
<organism evidence="2 3">
    <name type="scientific">Botryobasidium botryosum (strain FD-172 SS1)</name>
    <dbReference type="NCBI Taxonomy" id="930990"/>
    <lineage>
        <taxon>Eukaryota</taxon>
        <taxon>Fungi</taxon>
        <taxon>Dikarya</taxon>
        <taxon>Basidiomycota</taxon>
        <taxon>Agaricomycotina</taxon>
        <taxon>Agaricomycetes</taxon>
        <taxon>Cantharellales</taxon>
        <taxon>Botryobasidiaceae</taxon>
        <taxon>Botryobasidium</taxon>
    </lineage>
</organism>
<dbReference type="OrthoDB" id="3229989at2759"/>
<dbReference type="HOGENOM" id="CLU_1816509_0_0_1"/>
<protein>
    <submittedName>
        <fullName evidence="2">Uncharacterized protein</fullName>
    </submittedName>
</protein>
<dbReference type="InParanoid" id="A0A067N240"/>
<keyword evidence="3" id="KW-1185">Reference proteome</keyword>
<dbReference type="AlphaFoldDB" id="A0A067N240"/>
<dbReference type="Proteomes" id="UP000027195">
    <property type="component" value="Unassembled WGS sequence"/>
</dbReference>
<accession>A0A067N240</accession>
<dbReference type="EMBL" id="KL198017">
    <property type="protein sequence ID" value="KDQ21030.1"/>
    <property type="molecule type" value="Genomic_DNA"/>
</dbReference>
<name>A0A067N240_BOTB1</name>
<feature type="compositionally biased region" description="Polar residues" evidence="1">
    <location>
        <begin position="134"/>
        <end position="143"/>
    </location>
</feature>
<evidence type="ECO:0000313" key="3">
    <source>
        <dbReference type="Proteomes" id="UP000027195"/>
    </source>
</evidence>
<evidence type="ECO:0000313" key="2">
    <source>
        <dbReference type="EMBL" id="KDQ21030.1"/>
    </source>
</evidence>
<feature type="region of interest" description="Disordered" evidence="1">
    <location>
        <begin position="121"/>
        <end position="143"/>
    </location>
</feature>